<dbReference type="AlphaFoldDB" id="A0A8K0E352"/>
<name>A0A8K0E352_9ROSA</name>
<dbReference type="PANTHER" id="PTHR35305:SF2">
    <property type="entry name" value="FAD-BINDING PROTEIN"/>
    <property type="match status" value="1"/>
</dbReference>
<gene>
    <name evidence="3" type="ORF">FNV43_RR17418</name>
</gene>
<reference evidence="3" key="1">
    <citation type="submission" date="2020-03" db="EMBL/GenBank/DDBJ databases">
        <title>A high-quality chromosome-level genome assembly of a woody plant with both climbing and erect habits, Rhamnella rubrinervis.</title>
        <authorList>
            <person name="Lu Z."/>
            <person name="Yang Y."/>
            <person name="Zhu X."/>
            <person name="Sun Y."/>
        </authorList>
    </citation>
    <scope>NUCLEOTIDE SEQUENCE</scope>
    <source>
        <strain evidence="3">BYM</strain>
        <tissue evidence="3">Leaf</tissue>
    </source>
</reference>
<dbReference type="PANTHER" id="PTHR35305">
    <property type="entry name" value="FAD-BINDING PROTEIN"/>
    <property type="match status" value="1"/>
</dbReference>
<feature type="region of interest" description="Disordered" evidence="1">
    <location>
        <begin position="130"/>
        <end position="163"/>
    </location>
</feature>
<dbReference type="EMBL" id="VOIH02000008">
    <property type="protein sequence ID" value="KAF3439143.1"/>
    <property type="molecule type" value="Genomic_DNA"/>
</dbReference>
<dbReference type="InterPro" id="IPR056697">
    <property type="entry name" value="DUF7795"/>
</dbReference>
<keyword evidence="4" id="KW-1185">Reference proteome</keyword>
<feature type="domain" description="DUF7795" evidence="2">
    <location>
        <begin position="11"/>
        <end position="132"/>
    </location>
</feature>
<dbReference type="Pfam" id="PF25071">
    <property type="entry name" value="DUF7795"/>
    <property type="match status" value="1"/>
</dbReference>
<proteinExistence type="predicted"/>
<evidence type="ECO:0000256" key="1">
    <source>
        <dbReference type="SAM" id="MobiDB-lite"/>
    </source>
</evidence>
<dbReference type="Proteomes" id="UP000796880">
    <property type="component" value="Unassembled WGS sequence"/>
</dbReference>
<protein>
    <recommendedName>
        <fullName evidence="2">DUF7795 domain-containing protein</fullName>
    </recommendedName>
</protein>
<accession>A0A8K0E352</accession>
<evidence type="ECO:0000313" key="4">
    <source>
        <dbReference type="Proteomes" id="UP000796880"/>
    </source>
</evidence>
<sequence length="232" mass="26207">MGSEEGMSDLDLDEKVFKIFKDFMARVTKFEELVAVGSRLLAGFQQGLEFLRRPPIDNTSMFVKHIINANQTKRIQLYLEAGCINIDDRLQNVSKLDTCQLGLLDHLSKGRSIINQLEFLMEDVTSAMQTAKGNSSSSRDESTEMNEQAPTSDEEGNGSSHLKKHRATDFAILMGITYSMVKQDYMMQERIVSSLSPKSSSGELESYCLMWSLRPLVNDEIMHQAWKLIPPT</sequence>
<organism evidence="3 4">
    <name type="scientific">Rhamnella rubrinervis</name>
    <dbReference type="NCBI Taxonomy" id="2594499"/>
    <lineage>
        <taxon>Eukaryota</taxon>
        <taxon>Viridiplantae</taxon>
        <taxon>Streptophyta</taxon>
        <taxon>Embryophyta</taxon>
        <taxon>Tracheophyta</taxon>
        <taxon>Spermatophyta</taxon>
        <taxon>Magnoliopsida</taxon>
        <taxon>eudicotyledons</taxon>
        <taxon>Gunneridae</taxon>
        <taxon>Pentapetalae</taxon>
        <taxon>rosids</taxon>
        <taxon>fabids</taxon>
        <taxon>Rosales</taxon>
        <taxon>Rhamnaceae</taxon>
        <taxon>rhamnoid group</taxon>
        <taxon>Rhamneae</taxon>
        <taxon>Rhamnella</taxon>
    </lineage>
</organism>
<comment type="caution">
    <text evidence="3">The sequence shown here is derived from an EMBL/GenBank/DDBJ whole genome shotgun (WGS) entry which is preliminary data.</text>
</comment>
<evidence type="ECO:0000259" key="2">
    <source>
        <dbReference type="Pfam" id="PF25071"/>
    </source>
</evidence>
<evidence type="ECO:0000313" key="3">
    <source>
        <dbReference type="EMBL" id="KAF3439143.1"/>
    </source>
</evidence>
<dbReference type="OrthoDB" id="744228at2759"/>